<dbReference type="Pfam" id="PF13242">
    <property type="entry name" value="Hydrolase_like"/>
    <property type="match status" value="1"/>
</dbReference>
<dbReference type="InterPro" id="IPR036412">
    <property type="entry name" value="HAD-like_sf"/>
</dbReference>
<evidence type="ECO:0000313" key="2">
    <source>
        <dbReference type="Proteomes" id="UP001470230"/>
    </source>
</evidence>
<organism evidence="1 2">
    <name type="scientific">Tritrichomonas musculus</name>
    <dbReference type="NCBI Taxonomy" id="1915356"/>
    <lineage>
        <taxon>Eukaryota</taxon>
        <taxon>Metamonada</taxon>
        <taxon>Parabasalia</taxon>
        <taxon>Tritrichomonadida</taxon>
        <taxon>Tritrichomonadidae</taxon>
        <taxon>Tritrichomonas</taxon>
    </lineage>
</organism>
<accession>A0ABR2K1I0</accession>
<comment type="caution">
    <text evidence="1">The sequence shown here is derived from an EMBL/GenBank/DDBJ whole genome shotgun (WGS) entry which is preliminary data.</text>
</comment>
<reference evidence="1 2" key="1">
    <citation type="submission" date="2024-04" db="EMBL/GenBank/DDBJ databases">
        <title>Tritrichomonas musculus Genome.</title>
        <authorList>
            <person name="Alves-Ferreira E."/>
            <person name="Grigg M."/>
            <person name="Lorenzi H."/>
            <person name="Galac M."/>
        </authorList>
    </citation>
    <scope>NUCLEOTIDE SEQUENCE [LARGE SCALE GENOMIC DNA]</scope>
    <source>
        <strain evidence="1 2">EAF2021</strain>
    </source>
</reference>
<dbReference type="PANTHER" id="PTHR19288">
    <property type="entry name" value="4-NITROPHENYLPHOSPHATASE-RELATED"/>
    <property type="match status" value="1"/>
</dbReference>
<dbReference type="Proteomes" id="UP001470230">
    <property type="component" value="Unassembled WGS sequence"/>
</dbReference>
<dbReference type="Gene3D" id="3.40.50.1000">
    <property type="entry name" value="HAD superfamily/HAD-like"/>
    <property type="match status" value="2"/>
</dbReference>
<dbReference type="NCBIfam" id="TIGR01460">
    <property type="entry name" value="HAD-SF-IIA"/>
    <property type="match status" value="1"/>
</dbReference>
<dbReference type="EMBL" id="JAPFFF010000008">
    <property type="protein sequence ID" value="KAK8884965.1"/>
    <property type="molecule type" value="Genomic_DNA"/>
</dbReference>
<proteinExistence type="predicted"/>
<dbReference type="PIRSF" id="PIRSF000915">
    <property type="entry name" value="PGP-type_phosphatase"/>
    <property type="match status" value="1"/>
</dbReference>
<name>A0ABR2K1I0_9EUKA</name>
<dbReference type="SUPFAM" id="SSF56784">
    <property type="entry name" value="HAD-like"/>
    <property type="match status" value="1"/>
</dbReference>
<evidence type="ECO:0000313" key="1">
    <source>
        <dbReference type="EMBL" id="KAK8884965.1"/>
    </source>
</evidence>
<protein>
    <submittedName>
        <fullName evidence="1">p-nitrophenyl phosphatase</fullName>
    </submittedName>
</protein>
<dbReference type="Pfam" id="PF13344">
    <property type="entry name" value="Hydrolase_6"/>
    <property type="match status" value="1"/>
</dbReference>
<gene>
    <name evidence="1" type="ORF">M9Y10_044091</name>
</gene>
<keyword evidence="2" id="KW-1185">Reference proteome</keyword>
<dbReference type="PANTHER" id="PTHR19288:SF93">
    <property type="entry name" value="FI11325P-RELATED"/>
    <property type="match status" value="1"/>
</dbReference>
<dbReference type="InterPro" id="IPR006357">
    <property type="entry name" value="HAD-SF_hydro_IIA"/>
</dbReference>
<sequence length="275" mass="30006">MLPKVLLSDGDGVIWIGKQGVKGVGDALSRISKLGIKIILVTNNSSKTRDQYLSFLNGIGVTVIPKDNIFSSSYGLALHCKYCGFKSVYVSGSPALQSEIKNQGIEVHNLYTDTEPVKVDAIAVARSTDFNFANISRIINITRKFDNIPIFGSDPDPNILMKPGIQIPGSGSVAACIECATGKKVEVLGKPTDIMFDIVLKHLNVTSDEVIMVGDRVITDIAFASHHKARSIFVLSGMDKREDADSVEDKDKPTYILPSIVEVADMFEKWSKNEK</sequence>
<dbReference type="InterPro" id="IPR023214">
    <property type="entry name" value="HAD_sf"/>
</dbReference>